<keyword evidence="2" id="KW-0663">Pyridoxal phosphate</keyword>
<organism evidence="3 4">
    <name type="scientific">Sphingomonas cavernae</name>
    <dbReference type="NCBI Taxonomy" id="2320861"/>
    <lineage>
        <taxon>Bacteria</taxon>
        <taxon>Pseudomonadati</taxon>
        <taxon>Pseudomonadota</taxon>
        <taxon>Alphaproteobacteria</taxon>
        <taxon>Sphingomonadales</taxon>
        <taxon>Sphingomonadaceae</taxon>
        <taxon>Sphingomonas</taxon>
    </lineage>
</organism>
<comment type="similarity">
    <text evidence="1 2">Belongs to the DegT/DnrJ/EryC1 family.</text>
</comment>
<dbReference type="InterPro" id="IPR015424">
    <property type="entry name" value="PyrdxlP-dep_Trfase"/>
</dbReference>
<reference evidence="3 4" key="1">
    <citation type="submission" date="2018-09" db="EMBL/GenBank/DDBJ databases">
        <authorList>
            <person name="Zhu H."/>
        </authorList>
    </citation>
    <scope>NUCLEOTIDE SEQUENCE [LARGE SCALE GENOMIC DNA]</scope>
    <source>
        <strain evidence="3 4">K2R01-6</strain>
    </source>
</reference>
<proteinExistence type="inferred from homology"/>
<gene>
    <name evidence="3" type="ORF">D3876_04925</name>
</gene>
<dbReference type="AlphaFoldDB" id="A0A418WSM0"/>
<dbReference type="Gene3D" id="3.90.1150.10">
    <property type="entry name" value="Aspartate Aminotransferase, domain 1"/>
    <property type="match status" value="1"/>
</dbReference>
<dbReference type="PIRSF" id="PIRSF000390">
    <property type="entry name" value="PLP_StrS"/>
    <property type="match status" value="1"/>
</dbReference>
<evidence type="ECO:0000313" key="3">
    <source>
        <dbReference type="EMBL" id="RJF94254.1"/>
    </source>
</evidence>
<keyword evidence="3" id="KW-0032">Aminotransferase</keyword>
<dbReference type="InterPro" id="IPR015422">
    <property type="entry name" value="PyrdxlP-dep_Trfase_small"/>
</dbReference>
<dbReference type="Proteomes" id="UP000286100">
    <property type="component" value="Unassembled WGS sequence"/>
</dbReference>
<dbReference type="Gene3D" id="3.40.640.10">
    <property type="entry name" value="Type I PLP-dependent aspartate aminotransferase-like (Major domain)"/>
    <property type="match status" value="1"/>
</dbReference>
<evidence type="ECO:0000256" key="1">
    <source>
        <dbReference type="ARBA" id="ARBA00037999"/>
    </source>
</evidence>
<dbReference type="InterPro" id="IPR000653">
    <property type="entry name" value="DegT/StrS_aminotransferase"/>
</dbReference>
<evidence type="ECO:0000256" key="2">
    <source>
        <dbReference type="RuleBase" id="RU004508"/>
    </source>
</evidence>
<dbReference type="EMBL" id="QYUM01000002">
    <property type="protein sequence ID" value="RJF94254.1"/>
    <property type="molecule type" value="Genomic_DNA"/>
</dbReference>
<dbReference type="OrthoDB" id="9768668at2"/>
<dbReference type="PANTHER" id="PTHR30244:SF34">
    <property type="entry name" value="DTDP-4-AMINO-4,6-DIDEOXYGALACTOSE TRANSAMINASE"/>
    <property type="match status" value="1"/>
</dbReference>
<accession>A0A418WSM0</accession>
<dbReference type="GO" id="GO:0030170">
    <property type="term" value="F:pyridoxal phosphate binding"/>
    <property type="evidence" value="ECO:0007669"/>
    <property type="project" value="TreeGrafter"/>
</dbReference>
<dbReference type="CDD" id="cd00616">
    <property type="entry name" value="AHBA_syn"/>
    <property type="match status" value="1"/>
</dbReference>
<sequence length="398" mass="43920">MRVPYALSVSDEEEVAAVVDVLRTSTLPGPKVQEFEEKIAALFGKTRGVMVNSGSSALLLGIAAMDLPKGSEVITPALTFSTTVASQVQNGLVPAFVDVDPQTLNIRVDQVEEMITANTRAMVIPNLMGNIPDWDALRAIADRHNLLVLEDSADTLDTKLHGRPTGERADICTTSFYGAHIINCAGNGGMLCTNSEELEHRSRILRGWGRRSSVFAESESANARFGIEIDGIPYDAKYVFDMIGYNFEPSELGAAFGLVQYRKLPGFLKSRQATFDRHKAFFARYEEFFMLPEMIPGADVTWYAFPLVVRDDAPFHRNEMQMYLEDRGIQTRPVFTGNILRQPGFKTIARRESVNGYPDADLVTRGGIVIGCHQGLSEAQVAHIYETAASFLKAKTGR</sequence>
<name>A0A418WSM0_9SPHN</name>
<keyword evidence="3" id="KW-0808">Transferase</keyword>
<keyword evidence="4" id="KW-1185">Reference proteome</keyword>
<protein>
    <submittedName>
        <fullName evidence="3">Aminotransferase class I/II-fold pyridoxal phosphate-dependent enzyme</fullName>
    </submittedName>
</protein>
<dbReference type="GO" id="GO:0008483">
    <property type="term" value="F:transaminase activity"/>
    <property type="evidence" value="ECO:0007669"/>
    <property type="project" value="UniProtKB-KW"/>
</dbReference>
<comment type="caution">
    <text evidence="3">The sequence shown here is derived from an EMBL/GenBank/DDBJ whole genome shotgun (WGS) entry which is preliminary data.</text>
</comment>
<dbReference type="PANTHER" id="PTHR30244">
    <property type="entry name" value="TRANSAMINASE"/>
    <property type="match status" value="1"/>
</dbReference>
<dbReference type="GO" id="GO:0000271">
    <property type="term" value="P:polysaccharide biosynthetic process"/>
    <property type="evidence" value="ECO:0007669"/>
    <property type="project" value="TreeGrafter"/>
</dbReference>
<dbReference type="InterPro" id="IPR015421">
    <property type="entry name" value="PyrdxlP-dep_Trfase_major"/>
</dbReference>
<dbReference type="Pfam" id="PF01041">
    <property type="entry name" value="DegT_DnrJ_EryC1"/>
    <property type="match status" value="1"/>
</dbReference>
<evidence type="ECO:0000313" key="4">
    <source>
        <dbReference type="Proteomes" id="UP000286100"/>
    </source>
</evidence>
<dbReference type="SUPFAM" id="SSF53383">
    <property type="entry name" value="PLP-dependent transferases"/>
    <property type="match status" value="1"/>
</dbReference>